<dbReference type="EMBL" id="JAAAPX010000094">
    <property type="protein sequence ID" value="KAF4232154.1"/>
    <property type="molecule type" value="Genomic_DNA"/>
</dbReference>
<name>A0A8H4GEY1_9EURO</name>
<comment type="caution">
    <text evidence="1">The sequence shown here is derived from an EMBL/GenBank/DDBJ whole genome shotgun (WGS) entry which is preliminary data.</text>
</comment>
<organism evidence="1 2">
    <name type="scientific">Aspergillus fumigatiaffinis</name>
    <dbReference type="NCBI Taxonomy" id="340414"/>
    <lineage>
        <taxon>Eukaryota</taxon>
        <taxon>Fungi</taxon>
        <taxon>Dikarya</taxon>
        <taxon>Ascomycota</taxon>
        <taxon>Pezizomycotina</taxon>
        <taxon>Eurotiomycetes</taxon>
        <taxon>Eurotiomycetidae</taxon>
        <taxon>Eurotiales</taxon>
        <taxon>Aspergillaceae</taxon>
        <taxon>Aspergillus</taxon>
        <taxon>Aspergillus subgen. Fumigati</taxon>
    </lineage>
</organism>
<accession>A0A8H4GEY1</accession>
<evidence type="ECO:0000313" key="2">
    <source>
        <dbReference type="Proteomes" id="UP000653565"/>
    </source>
</evidence>
<keyword evidence="2" id="KW-1185">Reference proteome</keyword>
<dbReference type="AlphaFoldDB" id="A0A8H4GEY1"/>
<protein>
    <submittedName>
        <fullName evidence="1">Uncharacterized protein</fullName>
    </submittedName>
</protein>
<dbReference type="OrthoDB" id="4505173at2759"/>
<sequence length="235" mass="26944">MDDTETLDIDTFIQSVPEVQNLKSGNHDYKMQRDNIFQGIRREIEKRLDCPEDEKEEWLMQLAELDLTDERADGNEINTLASLLTNYVVDYPWIYDSSTMNQLGDGSEPVSSTIENIRRLDYALGLAGMFPHIRESTSNEDEDQSTPTPSEEYCERAMKSLQSYIEQGGHIKFPYLRLNPSWDGSLADDNYIVIAAIKLDTLKDLITAYRLTERTLRQALQSSKLNQFTPGNQDC</sequence>
<reference evidence="1" key="2">
    <citation type="submission" date="2020-04" db="EMBL/GenBank/DDBJ databases">
        <authorList>
            <person name="Santos R.A.C."/>
            <person name="Steenwyk J.L."/>
            <person name="Rivero-Menendez O."/>
            <person name="Mead M.E."/>
            <person name="Silva L.P."/>
            <person name="Bastos R.W."/>
            <person name="Alastruey-Izquierdo A."/>
            <person name="Goldman G.H."/>
            <person name="Rokas A."/>
        </authorList>
    </citation>
    <scope>NUCLEOTIDE SEQUENCE</scope>
    <source>
        <strain evidence="1">CNM-CM6805</strain>
    </source>
</reference>
<evidence type="ECO:0000313" key="1">
    <source>
        <dbReference type="EMBL" id="KAF4232154.1"/>
    </source>
</evidence>
<proteinExistence type="predicted"/>
<gene>
    <name evidence="1" type="ORF">CNMCM6805_010103</name>
</gene>
<dbReference type="Proteomes" id="UP000653565">
    <property type="component" value="Unassembled WGS sequence"/>
</dbReference>
<reference evidence="1" key="1">
    <citation type="journal article" date="2020" name="bioRxiv">
        <title>Genomic and phenotypic heterogeneity of clinical isolates of the human pathogens Aspergillus fumigatus, Aspergillus lentulus and Aspergillus fumigatiaffinis.</title>
        <authorList>
            <person name="dos Santos R.A.C."/>
            <person name="Steenwyk J.L."/>
            <person name="Rivero-Menendez O."/>
            <person name="Mead M.E."/>
            <person name="Silva L.P."/>
            <person name="Bastos R.W."/>
            <person name="Alastruey-Izquierdo A."/>
            <person name="Goldman G.H."/>
            <person name="Rokas A."/>
        </authorList>
    </citation>
    <scope>NUCLEOTIDE SEQUENCE</scope>
    <source>
        <strain evidence="1">CNM-CM6805</strain>
    </source>
</reference>